<comment type="caution">
    <text evidence="2">The sequence shown here is derived from an EMBL/GenBank/DDBJ whole genome shotgun (WGS) entry which is preliminary data.</text>
</comment>
<name>A0A5C6DRK9_9BACT</name>
<evidence type="ECO:0000256" key="1">
    <source>
        <dbReference type="SAM" id="MobiDB-lite"/>
    </source>
</evidence>
<sequence length="131" mass="14444">MQTARLDSQKMASETRSLKSLCGGGIQISRRSERLESAESSGPEGSNGRPTSPDGDSPNREPENPARHRQAAFDTAKQGENIEKKPAIVQRTIAGQCVYPTVNRSLSRNLELREPDSNRRPRGYEARPKIA</sequence>
<proteinExistence type="predicted"/>
<reference evidence="2 3" key="1">
    <citation type="submission" date="2019-02" db="EMBL/GenBank/DDBJ databases">
        <title>Deep-cultivation of Planctomycetes and their phenomic and genomic characterization uncovers novel biology.</title>
        <authorList>
            <person name="Wiegand S."/>
            <person name="Jogler M."/>
            <person name="Boedeker C."/>
            <person name="Pinto D."/>
            <person name="Vollmers J."/>
            <person name="Rivas-Marin E."/>
            <person name="Kohn T."/>
            <person name="Peeters S.H."/>
            <person name="Heuer A."/>
            <person name="Rast P."/>
            <person name="Oberbeckmann S."/>
            <person name="Bunk B."/>
            <person name="Jeske O."/>
            <person name="Meyerdierks A."/>
            <person name="Storesund J.E."/>
            <person name="Kallscheuer N."/>
            <person name="Luecker S."/>
            <person name="Lage O.M."/>
            <person name="Pohl T."/>
            <person name="Merkel B.J."/>
            <person name="Hornburger P."/>
            <person name="Mueller R.-W."/>
            <person name="Bruemmer F."/>
            <person name="Labrenz M."/>
            <person name="Spormann A.M."/>
            <person name="Op Den Camp H."/>
            <person name="Overmann J."/>
            <person name="Amann R."/>
            <person name="Jetten M.S.M."/>
            <person name="Mascher T."/>
            <person name="Medema M.H."/>
            <person name="Devos D.P."/>
            <person name="Kaster A.-K."/>
            <person name="Ovreas L."/>
            <person name="Rohde M."/>
            <person name="Galperin M.Y."/>
            <person name="Jogler C."/>
        </authorList>
    </citation>
    <scope>NUCLEOTIDE SEQUENCE [LARGE SCALE GENOMIC DNA]</scope>
    <source>
        <strain evidence="2 3">Poly41</strain>
    </source>
</reference>
<organism evidence="2 3">
    <name type="scientific">Novipirellula artificiosorum</name>
    <dbReference type="NCBI Taxonomy" id="2528016"/>
    <lineage>
        <taxon>Bacteria</taxon>
        <taxon>Pseudomonadati</taxon>
        <taxon>Planctomycetota</taxon>
        <taxon>Planctomycetia</taxon>
        <taxon>Pirellulales</taxon>
        <taxon>Pirellulaceae</taxon>
        <taxon>Novipirellula</taxon>
    </lineage>
</organism>
<feature type="compositionally biased region" description="Basic and acidic residues" evidence="1">
    <location>
        <begin position="57"/>
        <end position="66"/>
    </location>
</feature>
<dbReference type="AlphaFoldDB" id="A0A5C6DRK9"/>
<feature type="region of interest" description="Disordered" evidence="1">
    <location>
        <begin position="1"/>
        <end position="83"/>
    </location>
</feature>
<feature type="compositionally biased region" description="Polar residues" evidence="1">
    <location>
        <begin position="1"/>
        <end position="15"/>
    </location>
</feature>
<dbReference type="Proteomes" id="UP000319143">
    <property type="component" value="Unassembled WGS sequence"/>
</dbReference>
<evidence type="ECO:0000313" key="3">
    <source>
        <dbReference type="Proteomes" id="UP000319143"/>
    </source>
</evidence>
<feature type="compositionally biased region" description="Basic and acidic residues" evidence="1">
    <location>
        <begin position="110"/>
        <end position="131"/>
    </location>
</feature>
<keyword evidence="3" id="KW-1185">Reference proteome</keyword>
<evidence type="ECO:0000313" key="2">
    <source>
        <dbReference type="EMBL" id="TWU39470.1"/>
    </source>
</evidence>
<accession>A0A5C6DRK9</accession>
<feature type="region of interest" description="Disordered" evidence="1">
    <location>
        <begin position="103"/>
        <end position="131"/>
    </location>
</feature>
<protein>
    <submittedName>
        <fullName evidence="2">Uncharacterized protein</fullName>
    </submittedName>
</protein>
<gene>
    <name evidence="2" type="ORF">Poly41_22940</name>
</gene>
<dbReference type="EMBL" id="SJPV01000003">
    <property type="protein sequence ID" value="TWU39470.1"/>
    <property type="molecule type" value="Genomic_DNA"/>
</dbReference>